<accession>A0A5R9A3W4</accession>
<reference evidence="1 2" key="1">
    <citation type="submission" date="2019-05" db="EMBL/GenBank/DDBJ databases">
        <title>Nesterenkonia sp. GY239, isolated from the Southern Atlantic Ocean.</title>
        <authorList>
            <person name="Zhang G."/>
        </authorList>
    </citation>
    <scope>NUCLEOTIDE SEQUENCE [LARGE SCALE GENOMIC DNA]</scope>
    <source>
        <strain evidence="1 2">GY239</strain>
    </source>
</reference>
<organism evidence="1 2">
    <name type="scientific">Nesterenkonia sphaerica</name>
    <dbReference type="NCBI Taxonomy" id="1804988"/>
    <lineage>
        <taxon>Bacteria</taxon>
        <taxon>Bacillati</taxon>
        <taxon>Actinomycetota</taxon>
        <taxon>Actinomycetes</taxon>
        <taxon>Micrococcales</taxon>
        <taxon>Micrococcaceae</taxon>
        <taxon>Nesterenkonia</taxon>
    </lineage>
</organism>
<comment type="caution">
    <text evidence="1">The sequence shown here is derived from an EMBL/GenBank/DDBJ whole genome shotgun (WGS) entry which is preliminary data.</text>
</comment>
<sequence>MLHEDVRAQLELREEAMEVAREISASQSTAGVSSVNDHISRGEYAQAATRRKVSAREEMYRKARAKASERDQGLSL</sequence>
<evidence type="ECO:0000313" key="2">
    <source>
        <dbReference type="Proteomes" id="UP000306544"/>
    </source>
</evidence>
<dbReference type="Proteomes" id="UP000306544">
    <property type="component" value="Unassembled WGS sequence"/>
</dbReference>
<dbReference type="AlphaFoldDB" id="A0A5R9A3W4"/>
<gene>
    <name evidence="1" type="ORF">FEF27_10415</name>
</gene>
<name>A0A5R9A3W4_9MICC</name>
<protein>
    <submittedName>
        <fullName evidence="1">Uncharacterized protein</fullName>
    </submittedName>
</protein>
<proteinExistence type="predicted"/>
<dbReference type="RefSeq" id="WP_138170797.1">
    <property type="nucleotide sequence ID" value="NZ_VAWA01000014.1"/>
</dbReference>
<dbReference type="EMBL" id="VAWA01000014">
    <property type="protein sequence ID" value="TLP73308.1"/>
    <property type="molecule type" value="Genomic_DNA"/>
</dbReference>
<keyword evidence="2" id="KW-1185">Reference proteome</keyword>
<evidence type="ECO:0000313" key="1">
    <source>
        <dbReference type="EMBL" id="TLP73308.1"/>
    </source>
</evidence>